<dbReference type="PANTHER" id="PTHR30419">
    <property type="entry name" value="HTH-TYPE TRANSCRIPTIONAL REGULATOR YBHD"/>
    <property type="match status" value="1"/>
</dbReference>
<accession>A0A1H2Y570</accession>
<dbReference type="PANTHER" id="PTHR30419:SF24">
    <property type="entry name" value="HTH-TYPE TRANSCRIPTIONAL REGULATOR CZCR"/>
    <property type="match status" value="1"/>
</dbReference>
<dbReference type="PROSITE" id="PS50931">
    <property type="entry name" value="HTH_LYSR"/>
    <property type="match status" value="1"/>
</dbReference>
<comment type="caution">
    <text evidence="6">The sequence shown here is derived from an EMBL/GenBank/DDBJ whole genome shotgun (WGS) entry which is preliminary data.</text>
</comment>
<name>A0A1H2Y570_ACIFE</name>
<dbReference type="Gene3D" id="1.10.10.10">
    <property type="entry name" value="Winged helix-like DNA-binding domain superfamily/Winged helix DNA-binding domain"/>
    <property type="match status" value="1"/>
</dbReference>
<dbReference type="SUPFAM" id="SSF46785">
    <property type="entry name" value="Winged helix' DNA-binding domain"/>
    <property type="match status" value="1"/>
</dbReference>
<dbReference type="GO" id="GO:0005829">
    <property type="term" value="C:cytosol"/>
    <property type="evidence" value="ECO:0007669"/>
    <property type="project" value="TreeGrafter"/>
</dbReference>
<reference evidence="6 7" key="1">
    <citation type="submission" date="2016-10" db="EMBL/GenBank/DDBJ databases">
        <authorList>
            <person name="Varghese N."/>
            <person name="Submissions S."/>
        </authorList>
    </citation>
    <scope>NUCLEOTIDE SEQUENCE [LARGE SCALE GENOMIC DNA]</scope>
    <source>
        <strain evidence="6 7">WCC6</strain>
    </source>
</reference>
<gene>
    <name evidence="6" type="ORF">SAMN05216495_11057</name>
</gene>
<evidence type="ECO:0000256" key="1">
    <source>
        <dbReference type="ARBA" id="ARBA00009437"/>
    </source>
</evidence>
<evidence type="ECO:0000313" key="7">
    <source>
        <dbReference type="Proteomes" id="UP000182379"/>
    </source>
</evidence>
<organism evidence="6 7">
    <name type="scientific">Acidaminococcus fermentans</name>
    <dbReference type="NCBI Taxonomy" id="905"/>
    <lineage>
        <taxon>Bacteria</taxon>
        <taxon>Bacillati</taxon>
        <taxon>Bacillota</taxon>
        <taxon>Negativicutes</taxon>
        <taxon>Acidaminococcales</taxon>
        <taxon>Acidaminococcaceae</taxon>
        <taxon>Acidaminococcus</taxon>
    </lineage>
</organism>
<evidence type="ECO:0000256" key="4">
    <source>
        <dbReference type="ARBA" id="ARBA00023163"/>
    </source>
</evidence>
<dbReference type="Proteomes" id="UP000182379">
    <property type="component" value="Unassembled WGS sequence"/>
</dbReference>
<dbReference type="InterPro" id="IPR036390">
    <property type="entry name" value="WH_DNA-bd_sf"/>
</dbReference>
<comment type="similarity">
    <text evidence="1">Belongs to the LysR transcriptional regulatory family.</text>
</comment>
<keyword evidence="3 6" id="KW-0238">DNA-binding</keyword>
<dbReference type="InterPro" id="IPR036388">
    <property type="entry name" value="WH-like_DNA-bd_sf"/>
</dbReference>
<dbReference type="Pfam" id="PF00126">
    <property type="entry name" value="HTH_1"/>
    <property type="match status" value="1"/>
</dbReference>
<evidence type="ECO:0000256" key="2">
    <source>
        <dbReference type="ARBA" id="ARBA00023015"/>
    </source>
</evidence>
<dbReference type="InterPro" id="IPR050950">
    <property type="entry name" value="HTH-type_LysR_regulators"/>
</dbReference>
<dbReference type="AlphaFoldDB" id="A0A1H2Y570"/>
<feature type="domain" description="HTH lysR-type" evidence="5">
    <location>
        <begin position="1"/>
        <end position="58"/>
    </location>
</feature>
<dbReference type="RefSeq" id="WP_074706529.1">
    <property type="nucleotide sequence ID" value="NZ_CAUFNG010000059.1"/>
</dbReference>
<dbReference type="Pfam" id="PF03466">
    <property type="entry name" value="LysR_substrate"/>
    <property type="match status" value="1"/>
</dbReference>
<evidence type="ECO:0000313" key="6">
    <source>
        <dbReference type="EMBL" id="SDX00266.1"/>
    </source>
</evidence>
<evidence type="ECO:0000256" key="3">
    <source>
        <dbReference type="ARBA" id="ARBA00023125"/>
    </source>
</evidence>
<dbReference type="EMBL" id="FNOP01000010">
    <property type="protein sequence ID" value="SDX00266.1"/>
    <property type="molecule type" value="Genomic_DNA"/>
</dbReference>
<dbReference type="InterPro" id="IPR000847">
    <property type="entry name" value="LysR_HTH_N"/>
</dbReference>
<evidence type="ECO:0000259" key="5">
    <source>
        <dbReference type="PROSITE" id="PS50931"/>
    </source>
</evidence>
<dbReference type="Gene3D" id="3.40.190.10">
    <property type="entry name" value="Periplasmic binding protein-like II"/>
    <property type="match status" value="2"/>
</dbReference>
<dbReference type="GO" id="GO:0003700">
    <property type="term" value="F:DNA-binding transcription factor activity"/>
    <property type="evidence" value="ECO:0007669"/>
    <property type="project" value="InterPro"/>
</dbReference>
<dbReference type="SUPFAM" id="SSF53850">
    <property type="entry name" value="Periplasmic binding protein-like II"/>
    <property type="match status" value="1"/>
</dbReference>
<dbReference type="CDD" id="cd05466">
    <property type="entry name" value="PBP2_LTTR_substrate"/>
    <property type="match status" value="1"/>
</dbReference>
<protein>
    <submittedName>
        <fullName evidence="6">DNA-binding transcriptional regulator, LysR family</fullName>
    </submittedName>
</protein>
<keyword evidence="2" id="KW-0805">Transcription regulation</keyword>
<sequence>MDTEKYQALLQAVEQGSITAAARDLGYSPSGLTRMLDSLERDLGFSLLFRTSQGVQLTREGNRLLPAIRELLYWSRQIREESAGILGLEQGELFVGSYYSIASCWLPEILRAFQQDYPGIRVHVQEAGNQTLLEGLREHRLSCCLFSRHRGYPGDWVPLYQDRLVAWIPEDHPLAKKKALLPEDLEGQPFIEPLPQQETDTDLFLAKYHIHPDFRFTSSNMYTCWTMVEAGLGISMDNAFSSLRWSGRVKVLPFATEDRLELGMALPSLAQASPALKKFLEYVKREILKTTV</sequence>
<keyword evidence="4" id="KW-0804">Transcription</keyword>
<dbReference type="GO" id="GO:0003677">
    <property type="term" value="F:DNA binding"/>
    <property type="evidence" value="ECO:0007669"/>
    <property type="project" value="UniProtKB-KW"/>
</dbReference>
<proteinExistence type="inferred from homology"/>
<dbReference type="InterPro" id="IPR005119">
    <property type="entry name" value="LysR_subst-bd"/>
</dbReference>